<protein>
    <submittedName>
        <fullName evidence="4">Uncharacterized protein</fullName>
    </submittedName>
</protein>
<dbReference type="GO" id="GO:0006094">
    <property type="term" value="P:gluconeogenesis"/>
    <property type="evidence" value="ECO:0007669"/>
    <property type="project" value="UniProtKB-KW"/>
</dbReference>
<dbReference type="GO" id="GO:0051156">
    <property type="term" value="P:glucose 6-phosphate metabolic process"/>
    <property type="evidence" value="ECO:0007669"/>
    <property type="project" value="TreeGrafter"/>
</dbReference>
<name>A0A9D5D7E7_9LILI</name>
<dbReference type="GO" id="GO:0006096">
    <property type="term" value="P:glycolytic process"/>
    <property type="evidence" value="ECO:0007669"/>
    <property type="project" value="UniProtKB-KW"/>
</dbReference>
<dbReference type="EMBL" id="JAGGNH010000001">
    <property type="protein sequence ID" value="KAJ0985837.1"/>
    <property type="molecule type" value="Genomic_DNA"/>
</dbReference>
<evidence type="ECO:0000256" key="3">
    <source>
        <dbReference type="ARBA" id="ARBA00023235"/>
    </source>
</evidence>
<sequence length="155" mass="17121">MGPKLQKAFVHMKELEKGAIANLDTGRIVGHYWLRNPKMVPNLFLRLQIENTPESICDFTDQIISRKIKPPSSLEGRLTQVLSVGIGCSAPGPQFVTGALVPDNPPLKSVVITQENFLLDNTARIEVKNSPAALLVLCWYWASDGVRSKDMVVLP</sequence>
<organism evidence="4 5">
    <name type="scientific">Dioscorea zingiberensis</name>
    <dbReference type="NCBI Taxonomy" id="325984"/>
    <lineage>
        <taxon>Eukaryota</taxon>
        <taxon>Viridiplantae</taxon>
        <taxon>Streptophyta</taxon>
        <taxon>Embryophyta</taxon>
        <taxon>Tracheophyta</taxon>
        <taxon>Spermatophyta</taxon>
        <taxon>Magnoliopsida</taxon>
        <taxon>Liliopsida</taxon>
        <taxon>Dioscoreales</taxon>
        <taxon>Dioscoreaceae</taxon>
        <taxon>Dioscorea</taxon>
    </lineage>
</organism>
<dbReference type="SUPFAM" id="SSF53697">
    <property type="entry name" value="SIS domain"/>
    <property type="match status" value="1"/>
</dbReference>
<gene>
    <name evidence="4" type="ORF">J5N97_004193</name>
</gene>
<accession>A0A9D5D7E7</accession>
<comment type="caution">
    <text evidence="4">The sequence shown here is derived from an EMBL/GenBank/DDBJ whole genome shotgun (WGS) entry which is preliminary data.</text>
</comment>
<keyword evidence="5" id="KW-1185">Reference proteome</keyword>
<keyword evidence="1" id="KW-0312">Gluconeogenesis</keyword>
<dbReference type="GO" id="GO:0097367">
    <property type="term" value="F:carbohydrate derivative binding"/>
    <property type="evidence" value="ECO:0007669"/>
    <property type="project" value="InterPro"/>
</dbReference>
<dbReference type="GO" id="GO:0005829">
    <property type="term" value="C:cytosol"/>
    <property type="evidence" value="ECO:0007669"/>
    <property type="project" value="TreeGrafter"/>
</dbReference>
<keyword evidence="2" id="KW-0324">Glycolysis</keyword>
<reference evidence="4" key="1">
    <citation type="submission" date="2021-03" db="EMBL/GenBank/DDBJ databases">
        <authorList>
            <person name="Li Z."/>
            <person name="Yang C."/>
        </authorList>
    </citation>
    <scope>NUCLEOTIDE SEQUENCE</scope>
    <source>
        <strain evidence="4">Dzin_1.0</strain>
        <tissue evidence="4">Leaf</tissue>
    </source>
</reference>
<dbReference type="PANTHER" id="PTHR11469:SF1">
    <property type="entry name" value="GLUCOSE-6-PHOSPHATE ISOMERASE"/>
    <property type="match status" value="1"/>
</dbReference>
<dbReference type="GO" id="GO:0048029">
    <property type="term" value="F:monosaccharide binding"/>
    <property type="evidence" value="ECO:0007669"/>
    <property type="project" value="TreeGrafter"/>
</dbReference>
<keyword evidence="3" id="KW-0413">Isomerase</keyword>
<dbReference type="AlphaFoldDB" id="A0A9D5D7E7"/>
<dbReference type="InterPro" id="IPR046348">
    <property type="entry name" value="SIS_dom_sf"/>
</dbReference>
<reference evidence="4" key="2">
    <citation type="journal article" date="2022" name="Hortic Res">
        <title>The genome of Dioscorea zingiberensis sheds light on the biosynthesis, origin and evolution of the medicinally important diosgenin saponins.</title>
        <authorList>
            <person name="Li Y."/>
            <person name="Tan C."/>
            <person name="Li Z."/>
            <person name="Guo J."/>
            <person name="Li S."/>
            <person name="Chen X."/>
            <person name="Wang C."/>
            <person name="Dai X."/>
            <person name="Yang H."/>
            <person name="Song W."/>
            <person name="Hou L."/>
            <person name="Xu J."/>
            <person name="Tong Z."/>
            <person name="Xu A."/>
            <person name="Yuan X."/>
            <person name="Wang W."/>
            <person name="Yang Q."/>
            <person name="Chen L."/>
            <person name="Sun Z."/>
            <person name="Wang K."/>
            <person name="Pan B."/>
            <person name="Chen J."/>
            <person name="Bao Y."/>
            <person name="Liu F."/>
            <person name="Qi X."/>
            <person name="Gang D.R."/>
            <person name="Wen J."/>
            <person name="Li J."/>
        </authorList>
    </citation>
    <scope>NUCLEOTIDE SEQUENCE</scope>
    <source>
        <strain evidence="4">Dzin_1.0</strain>
    </source>
</reference>
<proteinExistence type="predicted"/>
<evidence type="ECO:0000256" key="2">
    <source>
        <dbReference type="ARBA" id="ARBA00023152"/>
    </source>
</evidence>
<dbReference type="PANTHER" id="PTHR11469">
    <property type="entry name" value="GLUCOSE-6-PHOSPHATE ISOMERASE"/>
    <property type="match status" value="1"/>
</dbReference>
<dbReference type="OrthoDB" id="5831190at2759"/>
<evidence type="ECO:0000313" key="4">
    <source>
        <dbReference type="EMBL" id="KAJ0985837.1"/>
    </source>
</evidence>
<dbReference type="InterPro" id="IPR001672">
    <property type="entry name" value="G6P_Isomerase"/>
</dbReference>
<evidence type="ECO:0000256" key="1">
    <source>
        <dbReference type="ARBA" id="ARBA00022432"/>
    </source>
</evidence>
<evidence type="ECO:0000313" key="5">
    <source>
        <dbReference type="Proteomes" id="UP001085076"/>
    </source>
</evidence>
<dbReference type="GO" id="GO:0004347">
    <property type="term" value="F:glucose-6-phosphate isomerase activity"/>
    <property type="evidence" value="ECO:0007669"/>
    <property type="project" value="InterPro"/>
</dbReference>
<dbReference type="Gene3D" id="3.40.50.10490">
    <property type="entry name" value="Glucose-6-phosphate isomerase like protein, domain 1"/>
    <property type="match status" value="2"/>
</dbReference>
<dbReference type="Proteomes" id="UP001085076">
    <property type="component" value="Miscellaneous, Linkage group lg01"/>
</dbReference>